<evidence type="ECO:0000256" key="4">
    <source>
        <dbReference type="SAM" id="Phobius"/>
    </source>
</evidence>
<dbReference type="RefSeq" id="WP_394823986.1">
    <property type="nucleotide sequence ID" value="NZ_CP089984.1"/>
</dbReference>
<dbReference type="InterPro" id="IPR011990">
    <property type="entry name" value="TPR-like_helical_dom_sf"/>
</dbReference>
<organism evidence="5 6">
    <name type="scientific">Pendulispora albinea</name>
    <dbReference type="NCBI Taxonomy" id="2741071"/>
    <lineage>
        <taxon>Bacteria</taxon>
        <taxon>Pseudomonadati</taxon>
        <taxon>Myxococcota</taxon>
        <taxon>Myxococcia</taxon>
        <taxon>Myxococcales</taxon>
        <taxon>Sorangiineae</taxon>
        <taxon>Pendulisporaceae</taxon>
        <taxon>Pendulispora</taxon>
    </lineage>
</organism>
<dbReference type="Proteomes" id="UP001370348">
    <property type="component" value="Chromosome"/>
</dbReference>
<keyword evidence="4" id="KW-0812">Transmembrane</keyword>
<keyword evidence="4" id="KW-1133">Transmembrane helix</keyword>
<dbReference type="EMBL" id="CP089984">
    <property type="protein sequence ID" value="WXB14366.1"/>
    <property type="molecule type" value="Genomic_DNA"/>
</dbReference>
<protein>
    <submittedName>
        <fullName evidence="5">Tetratricopeptide repeat protein</fullName>
    </submittedName>
</protein>
<evidence type="ECO:0000313" key="6">
    <source>
        <dbReference type="Proteomes" id="UP001370348"/>
    </source>
</evidence>
<feature type="region of interest" description="Disordered" evidence="3">
    <location>
        <begin position="1"/>
        <end position="20"/>
    </location>
</feature>
<keyword evidence="2" id="KW-0802">TPR repeat</keyword>
<feature type="transmembrane region" description="Helical" evidence="4">
    <location>
        <begin position="421"/>
        <end position="444"/>
    </location>
</feature>
<feature type="transmembrane region" description="Helical" evidence="4">
    <location>
        <begin position="203"/>
        <end position="225"/>
    </location>
</feature>
<evidence type="ECO:0000256" key="1">
    <source>
        <dbReference type="ARBA" id="ARBA00022737"/>
    </source>
</evidence>
<keyword evidence="6" id="KW-1185">Reference proteome</keyword>
<feature type="transmembrane region" description="Helical" evidence="4">
    <location>
        <begin position="237"/>
        <end position="256"/>
    </location>
</feature>
<dbReference type="PANTHER" id="PTHR44227">
    <property type="match status" value="1"/>
</dbReference>
<feature type="transmembrane region" description="Helical" evidence="4">
    <location>
        <begin position="464"/>
        <end position="483"/>
    </location>
</feature>
<accession>A0ABZ2LZ22</accession>
<keyword evidence="1" id="KW-0677">Repeat</keyword>
<feature type="transmembrane region" description="Helical" evidence="4">
    <location>
        <begin position="490"/>
        <end position="510"/>
    </location>
</feature>
<dbReference type="InterPro" id="IPR052346">
    <property type="entry name" value="O-mannosyl-transferase_TMTC"/>
</dbReference>
<dbReference type="Gene3D" id="1.25.40.10">
    <property type="entry name" value="Tetratricopeptide repeat domain"/>
    <property type="match status" value="1"/>
</dbReference>
<feature type="transmembrane region" description="Helical" evidence="4">
    <location>
        <begin position="377"/>
        <end position="401"/>
    </location>
</feature>
<proteinExistence type="predicted"/>
<reference evidence="5 6" key="1">
    <citation type="submission" date="2021-12" db="EMBL/GenBank/DDBJ databases">
        <title>Discovery of the Pendulisporaceae a myxobacterial family with distinct sporulation behavior and unique specialized metabolism.</title>
        <authorList>
            <person name="Garcia R."/>
            <person name="Popoff A."/>
            <person name="Bader C.D."/>
            <person name="Loehr J."/>
            <person name="Walesch S."/>
            <person name="Walt C."/>
            <person name="Boldt J."/>
            <person name="Bunk B."/>
            <person name="Haeckl F.J.F.P.J."/>
            <person name="Gunesch A.P."/>
            <person name="Birkelbach J."/>
            <person name="Nuebel U."/>
            <person name="Pietschmann T."/>
            <person name="Bach T."/>
            <person name="Mueller R."/>
        </authorList>
    </citation>
    <scope>NUCLEOTIDE SEQUENCE [LARGE SCALE GENOMIC DNA]</scope>
    <source>
        <strain evidence="5 6">MSr11954</strain>
    </source>
</reference>
<gene>
    <name evidence="5" type="ORF">LZC94_41890</name>
</gene>
<sequence length="675" mass="74532">MEGHSDVPVPPNIPHPPLPTIDIEEAPPSTFLGTWRGWLRDYFLNEEPTVGAAMVPFCFLSIVLFTRHPLKTNFIFDEQEAILANPYVRSVAEPASKLHWLDAFHRDFWGLPHDRSIGSYRPIPDLIWRALWGLGARDQTPFLHHWVNVVLHALNAALLTVIVSKVTKDRAMGWVAGLLFVTCAVLTEAVSGVVGIADVLGALGVLLAAGALTLSAYWMVPAVFLATLFGLFSKESALCAVPLVPFAALMLSRYLHPTRPRAVGRAVLAGLATIGAFVFYVEARRRLFPAPLAPEISAAANAHKPFLARTFAALLRWYAQPILPRDPLNNPLIDAQPLYRIAAGLRIYARGLFQIIYPSTLSGDYSAPQEPIPTKLIFPESIAGAAGMVAPLVLGPVLGIVAWRRARRWRSGEGYFASPHIALVLGQKSGLLALLGVSIVWVVVSYFPVSNIPILLPTVRAERFWYFPALGTSIVLAAIFVALGRRLRAMHLGGLVTVLLIVFVGFQAYAARTHANDYTDDLVFWDATRHAVPRSAKAHLNYSVMQGARGHLEERRVANAVALDLAPTWPMANVYLGDTLCRMHRAEEGWPYYKRGFQLAPNDQNLIALAVQCLWDEKKLQTESLVRTELEELAQAFPGTWLAYLARDTIDNGDSHDGVDPQYRPRGYNQGPKEE</sequence>
<dbReference type="PANTHER" id="PTHR44227:SF3">
    <property type="entry name" value="PROTEIN O-MANNOSYL-TRANSFERASE TMTC4"/>
    <property type="match status" value="1"/>
</dbReference>
<keyword evidence="4" id="KW-0472">Membrane</keyword>
<feature type="transmembrane region" description="Helical" evidence="4">
    <location>
        <begin position="174"/>
        <end position="197"/>
    </location>
</feature>
<name>A0ABZ2LZ22_9BACT</name>
<feature type="transmembrane region" description="Helical" evidence="4">
    <location>
        <begin position="48"/>
        <end position="66"/>
    </location>
</feature>
<evidence type="ECO:0000256" key="3">
    <source>
        <dbReference type="SAM" id="MobiDB-lite"/>
    </source>
</evidence>
<dbReference type="SUPFAM" id="SSF48452">
    <property type="entry name" value="TPR-like"/>
    <property type="match status" value="1"/>
</dbReference>
<feature type="compositionally biased region" description="Pro residues" evidence="3">
    <location>
        <begin position="8"/>
        <end position="19"/>
    </location>
</feature>
<feature type="region of interest" description="Disordered" evidence="3">
    <location>
        <begin position="653"/>
        <end position="675"/>
    </location>
</feature>
<feature type="transmembrane region" description="Helical" evidence="4">
    <location>
        <begin position="262"/>
        <end position="281"/>
    </location>
</feature>
<evidence type="ECO:0000256" key="2">
    <source>
        <dbReference type="ARBA" id="ARBA00022803"/>
    </source>
</evidence>
<evidence type="ECO:0000313" key="5">
    <source>
        <dbReference type="EMBL" id="WXB14366.1"/>
    </source>
</evidence>